<proteinExistence type="predicted"/>
<evidence type="ECO:0000313" key="5">
    <source>
        <dbReference type="Proteomes" id="UP000886722"/>
    </source>
</evidence>
<dbReference type="Pfam" id="PF25852">
    <property type="entry name" value="DUF6242_C"/>
    <property type="match status" value="1"/>
</dbReference>
<gene>
    <name evidence="4" type="ORF">IAD06_02405</name>
</gene>
<evidence type="ECO:0000313" key="4">
    <source>
        <dbReference type="EMBL" id="HIT38880.1"/>
    </source>
</evidence>
<dbReference type="InterPro" id="IPR046209">
    <property type="entry name" value="DUF6242_N"/>
</dbReference>
<dbReference type="AlphaFoldDB" id="A0A9D1GD96"/>
<evidence type="ECO:0000259" key="3">
    <source>
        <dbReference type="Pfam" id="PF25852"/>
    </source>
</evidence>
<protein>
    <recommendedName>
        <fullName evidence="6">Cadherin-like beta sandwich domain-containing protein</fullName>
    </recommendedName>
</protein>
<keyword evidence="1" id="KW-0732">Signal</keyword>
<feature type="signal peptide" evidence="1">
    <location>
        <begin position="1"/>
        <end position="25"/>
    </location>
</feature>
<evidence type="ECO:0000256" key="1">
    <source>
        <dbReference type="SAM" id="SignalP"/>
    </source>
</evidence>
<evidence type="ECO:0000259" key="2">
    <source>
        <dbReference type="Pfam" id="PF19755"/>
    </source>
</evidence>
<organism evidence="4 5">
    <name type="scientific">Candidatus Caccoplasma intestinavium</name>
    <dbReference type="NCBI Taxonomy" id="2840716"/>
    <lineage>
        <taxon>Bacteria</taxon>
        <taxon>Pseudomonadati</taxon>
        <taxon>Bacteroidota</taxon>
        <taxon>Bacteroidia</taxon>
        <taxon>Bacteroidales</taxon>
        <taxon>Bacteroidaceae</taxon>
        <taxon>Bacteroidaceae incertae sedis</taxon>
        <taxon>Candidatus Caccoplasma</taxon>
    </lineage>
</organism>
<reference evidence="4" key="2">
    <citation type="journal article" date="2021" name="PeerJ">
        <title>Extensive microbial diversity within the chicken gut microbiome revealed by metagenomics and culture.</title>
        <authorList>
            <person name="Gilroy R."/>
            <person name="Ravi A."/>
            <person name="Getino M."/>
            <person name="Pursley I."/>
            <person name="Horton D.L."/>
            <person name="Alikhan N.F."/>
            <person name="Baker D."/>
            <person name="Gharbi K."/>
            <person name="Hall N."/>
            <person name="Watson M."/>
            <person name="Adriaenssens E.M."/>
            <person name="Foster-Nyarko E."/>
            <person name="Jarju S."/>
            <person name="Secka A."/>
            <person name="Antonio M."/>
            <person name="Oren A."/>
            <person name="Chaudhuri R.R."/>
            <person name="La Ragione R."/>
            <person name="Hildebrand F."/>
            <person name="Pallen M.J."/>
        </authorList>
    </citation>
    <scope>NUCLEOTIDE SEQUENCE</scope>
    <source>
        <strain evidence="4">21143</strain>
    </source>
</reference>
<sequence>MKLSKLFLSLVFVGVLMCGITACNSDEDADVIYTSYANTMVKTFSMSADIDVLTNLAYRYFTIDLVNGLIYNPDSFPYGTDISALVPDITFASPSSVEITVLDKSDGSLLKTIDYLENENDSIDFNNDVKMKVVAADGVTTQNYRIEVRVHQVQADSLMWATLGKHTLPTEIANPLMQKTVAFDGKAYCFTTDGISYNVGVSSAPSSSWTVSSFTPVVDTLSIVSIIASSDTLFALCGTPDAEGNQQLCRSIDGLSWTVVPDAKFSSLIGMWNDRLAGVVATSAGYSHAVYEKGVYEVGEAIEAAFPVSGYSNTVAYRDTSYGTSQVYFFGGRCADDSYSGHIWAYDGERWAAISDVGLVGGAGASVSPREGALFFSYYKDEYDAASDYFTRKTYYYILGGRDASGIRNDLYYTNTIGGYWEHAAQGTPLYVSNMGFTPRAFASAYICEEMQSTPSLALSSWTWAETPYLSRITRSSDEPVPYIYVFGGYDSRNTFLDEICRGVILRFTF</sequence>
<dbReference type="SUPFAM" id="SSF50965">
    <property type="entry name" value="Galactose oxidase, central domain"/>
    <property type="match status" value="1"/>
</dbReference>
<dbReference type="Gene3D" id="2.60.40.2340">
    <property type="match status" value="1"/>
</dbReference>
<dbReference type="InterPro" id="IPR058667">
    <property type="entry name" value="DUF6242_C"/>
</dbReference>
<feature type="chain" id="PRO_5039173813" description="Cadherin-like beta sandwich domain-containing protein" evidence="1">
    <location>
        <begin position="26"/>
        <end position="510"/>
    </location>
</feature>
<evidence type="ECO:0008006" key="6">
    <source>
        <dbReference type="Google" id="ProtNLM"/>
    </source>
</evidence>
<dbReference type="EMBL" id="DVKT01000018">
    <property type="protein sequence ID" value="HIT38880.1"/>
    <property type="molecule type" value="Genomic_DNA"/>
</dbReference>
<dbReference type="Pfam" id="PF19755">
    <property type="entry name" value="DUF6242"/>
    <property type="match status" value="1"/>
</dbReference>
<dbReference type="Proteomes" id="UP000886722">
    <property type="component" value="Unassembled WGS sequence"/>
</dbReference>
<accession>A0A9D1GD96</accession>
<dbReference type="InterPro" id="IPR011043">
    <property type="entry name" value="Gal_Oxase/kelch_b-propeller"/>
</dbReference>
<name>A0A9D1GD96_9BACT</name>
<comment type="caution">
    <text evidence="4">The sequence shown here is derived from an EMBL/GenBank/DDBJ whole genome shotgun (WGS) entry which is preliminary data.</text>
</comment>
<feature type="domain" description="DUF6242" evidence="2">
    <location>
        <begin position="48"/>
        <end position="148"/>
    </location>
</feature>
<dbReference type="PROSITE" id="PS51257">
    <property type="entry name" value="PROKAR_LIPOPROTEIN"/>
    <property type="match status" value="1"/>
</dbReference>
<feature type="domain" description="DUF6242" evidence="3">
    <location>
        <begin position="154"/>
        <end position="510"/>
    </location>
</feature>
<reference evidence="4" key="1">
    <citation type="submission" date="2020-10" db="EMBL/GenBank/DDBJ databases">
        <authorList>
            <person name="Gilroy R."/>
        </authorList>
    </citation>
    <scope>NUCLEOTIDE SEQUENCE</scope>
    <source>
        <strain evidence="4">21143</strain>
    </source>
</reference>